<reference evidence="6 7" key="1">
    <citation type="submission" date="2019-08" db="EMBL/GenBank/DDBJ databases">
        <title>Amphibian skin-associated Pigmentiphaga: genome sequence and occurrence across geography and hosts.</title>
        <authorList>
            <person name="Bletz M.C."/>
            <person name="Bunk B."/>
            <person name="Sproeer C."/>
            <person name="Biwer P."/>
            <person name="Reiter S."/>
            <person name="Rabemananjara F.C.E."/>
            <person name="Schulz S."/>
            <person name="Overmann J."/>
            <person name="Vences M."/>
        </authorList>
    </citation>
    <scope>NUCLEOTIDE SEQUENCE [LARGE SCALE GENOMIC DNA]</scope>
    <source>
        <strain evidence="6 7">Mada1488</strain>
    </source>
</reference>
<proteinExistence type="inferred from homology"/>
<organism evidence="6 7">
    <name type="scientific">Pigmentiphaga aceris</name>
    <dbReference type="NCBI Taxonomy" id="1940612"/>
    <lineage>
        <taxon>Bacteria</taxon>
        <taxon>Pseudomonadati</taxon>
        <taxon>Pseudomonadota</taxon>
        <taxon>Betaproteobacteria</taxon>
        <taxon>Burkholderiales</taxon>
        <taxon>Alcaligenaceae</taxon>
        <taxon>Pigmentiphaga</taxon>
    </lineage>
</organism>
<dbReference type="GO" id="GO:0003700">
    <property type="term" value="F:DNA-binding transcription factor activity"/>
    <property type="evidence" value="ECO:0007669"/>
    <property type="project" value="InterPro"/>
</dbReference>
<keyword evidence="7" id="KW-1185">Reference proteome</keyword>
<dbReference type="InterPro" id="IPR005119">
    <property type="entry name" value="LysR_subst-bd"/>
</dbReference>
<sequence>MSTIPMPAPITESAQLDMVQLRSFLEVVDSGGFASAADRLALTPSAVSGHIRRLEQTVGTQLLARTTRRLALTPAGDTLYAYGRNILDLEREVRARLRGGPLRGKLRIGASEDFAGTWLPQVLQRFRQWNPDATIELKVGITADLQRQQERGQLDLVFGKRCSRVESEGTLLWEEPLIWVFAEDQPLSDTDGLPLAVFPEPCVYREAAVAALGKTERAWRIVFESSSMAGCMAAARSGFAVTVIAASQRSKGLRVLSADDGWPELPAARFYAFAQPDHAICTALIDIARQAGSRTRFAQHRLDA</sequence>
<dbReference type="Pfam" id="PF00126">
    <property type="entry name" value="HTH_1"/>
    <property type="match status" value="1"/>
</dbReference>
<dbReference type="EMBL" id="CP043046">
    <property type="protein sequence ID" value="QEI05758.1"/>
    <property type="molecule type" value="Genomic_DNA"/>
</dbReference>
<dbReference type="FunFam" id="1.10.10.10:FF:000001">
    <property type="entry name" value="LysR family transcriptional regulator"/>
    <property type="match status" value="1"/>
</dbReference>
<evidence type="ECO:0000313" key="6">
    <source>
        <dbReference type="EMBL" id="QEI05758.1"/>
    </source>
</evidence>
<evidence type="ECO:0000256" key="1">
    <source>
        <dbReference type="ARBA" id="ARBA00009437"/>
    </source>
</evidence>
<gene>
    <name evidence="6" type="ORF">FXN63_07785</name>
</gene>
<protein>
    <submittedName>
        <fullName evidence="6">LysR family transcriptional regulator</fullName>
    </submittedName>
</protein>
<comment type="similarity">
    <text evidence="1">Belongs to the LysR transcriptional regulatory family.</text>
</comment>
<dbReference type="KEGG" id="pacr:FXN63_07785"/>
<dbReference type="InterPro" id="IPR036390">
    <property type="entry name" value="WH_DNA-bd_sf"/>
</dbReference>
<dbReference type="Proteomes" id="UP000325161">
    <property type="component" value="Chromosome"/>
</dbReference>
<dbReference type="InterPro" id="IPR000847">
    <property type="entry name" value="LysR_HTH_N"/>
</dbReference>
<dbReference type="SUPFAM" id="SSF46785">
    <property type="entry name" value="Winged helix' DNA-binding domain"/>
    <property type="match status" value="1"/>
</dbReference>
<evidence type="ECO:0000256" key="4">
    <source>
        <dbReference type="ARBA" id="ARBA00023163"/>
    </source>
</evidence>
<dbReference type="AlphaFoldDB" id="A0A5C0ATZ2"/>
<dbReference type="Pfam" id="PF03466">
    <property type="entry name" value="LysR_substrate"/>
    <property type="match status" value="1"/>
</dbReference>
<keyword evidence="2" id="KW-0805">Transcription regulation</keyword>
<keyword evidence="3" id="KW-0238">DNA-binding</keyword>
<dbReference type="OrthoDB" id="9789529at2"/>
<dbReference type="GO" id="GO:0003677">
    <property type="term" value="F:DNA binding"/>
    <property type="evidence" value="ECO:0007669"/>
    <property type="project" value="UniProtKB-KW"/>
</dbReference>
<dbReference type="InterPro" id="IPR036388">
    <property type="entry name" value="WH-like_DNA-bd_sf"/>
</dbReference>
<evidence type="ECO:0000256" key="3">
    <source>
        <dbReference type="ARBA" id="ARBA00023125"/>
    </source>
</evidence>
<dbReference type="InterPro" id="IPR050176">
    <property type="entry name" value="LTTR"/>
</dbReference>
<feature type="domain" description="HTH lysR-type" evidence="5">
    <location>
        <begin position="16"/>
        <end position="73"/>
    </location>
</feature>
<dbReference type="Gene3D" id="3.40.190.10">
    <property type="entry name" value="Periplasmic binding protein-like II"/>
    <property type="match status" value="2"/>
</dbReference>
<keyword evidence="4" id="KW-0804">Transcription</keyword>
<dbReference type="PANTHER" id="PTHR30579:SF7">
    <property type="entry name" value="HTH-TYPE TRANSCRIPTIONAL REGULATOR LRHA-RELATED"/>
    <property type="match status" value="1"/>
</dbReference>
<dbReference type="PROSITE" id="PS50931">
    <property type="entry name" value="HTH_LYSR"/>
    <property type="match status" value="1"/>
</dbReference>
<evidence type="ECO:0000259" key="5">
    <source>
        <dbReference type="PROSITE" id="PS50931"/>
    </source>
</evidence>
<accession>A0A5C0ATZ2</accession>
<evidence type="ECO:0000256" key="2">
    <source>
        <dbReference type="ARBA" id="ARBA00023015"/>
    </source>
</evidence>
<evidence type="ECO:0000313" key="7">
    <source>
        <dbReference type="Proteomes" id="UP000325161"/>
    </source>
</evidence>
<dbReference type="PANTHER" id="PTHR30579">
    <property type="entry name" value="TRANSCRIPTIONAL REGULATOR"/>
    <property type="match status" value="1"/>
</dbReference>
<name>A0A5C0ATZ2_9BURK</name>
<dbReference type="SUPFAM" id="SSF53850">
    <property type="entry name" value="Periplasmic binding protein-like II"/>
    <property type="match status" value="1"/>
</dbReference>
<dbReference type="Gene3D" id="1.10.10.10">
    <property type="entry name" value="Winged helix-like DNA-binding domain superfamily/Winged helix DNA-binding domain"/>
    <property type="match status" value="1"/>
</dbReference>